<sequence>MRDGKIEMSGLLGYFSWDRKKVVEPKVKEKKVEEKQQPVRALPASWYTSPEMYEFERRAIYANRWLFMTTKLRLPNTGDYLRYQFAGYDVAIYRNLQNEIKACHNVSKQSQQVLVDVNTKEASGNMDVSKFSFEDVFPIHTRLDRNGFVWINLDAKETPEIPFDQCFKDVDIQERYTQHGGIDFENYDLDHVYTLETEYNWKIASDNFNECYHCPTTHADIPAFLNLDSFDSALKDGHIQHACAPTQEQIDLGVNVHSTYYFPNVSMTIGKHFLMIQKFLPHSPSTSISHYEVFKAKTSTEEQFHLIADMYERVMREDKVLCNNAQANLNRGVFRAGLLHPKYEKAPIFFQQNCREVVQEHWAKEKKAGKEMHPAKQTGLTFEGPAQEPQVEAGNGLEQGVQQEVLAW</sequence>
<organism evidence="9 10">
    <name type="scientific">Nothophoma quercina</name>
    <dbReference type="NCBI Taxonomy" id="749835"/>
    <lineage>
        <taxon>Eukaryota</taxon>
        <taxon>Fungi</taxon>
        <taxon>Dikarya</taxon>
        <taxon>Ascomycota</taxon>
        <taxon>Pezizomycotina</taxon>
        <taxon>Dothideomycetes</taxon>
        <taxon>Pleosporomycetidae</taxon>
        <taxon>Pleosporales</taxon>
        <taxon>Pleosporineae</taxon>
        <taxon>Didymellaceae</taxon>
        <taxon>Nothophoma</taxon>
    </lineage>
</organism>
<gene>
    <name evidence="9" type="ORF">SLS59_008756</name>
</gene>
<comment type="function">
    <text evidence="2">Catalyzes the first step of the osmoprotectant glycine betaine synthesis.</text>
</comment>
<protein>
    <recommendedName>
        <fullName evidence="6">Choline monooxygenase, chloroplastic</fullName>
        <ecNumber evidence="5">1.14.15.7</ecNumber>
    </recommendedName>
</protein>
<dbReference type="CDD" id="cd00680">
    <property type="entry name" value="RHO_alpha_C"/>
    <property type="match status" value="1"/>
</dbReference>
<name>A0ABR3QRD4_9PLEO</name>
<feature type="domain" description="Aromatic-ring-hydroxylating dioxygenase alpha subunit C-terminal" evidence="8">
    <location>
        <begin position="259"/>
        <end position="360"/>
    </location>
</feature>
<dbReference type="InterPro" id="IPR001663">
    <property type="entry name" value="Rng_hydr_dOase-A"/>
</dbReference>
<dbReference type="SUPFAM" id="SSF50022">
    <property type="entry name" value="ISP domain"/>
    <property type="match status" value="1"/>
</dbReference>
<accession>A0ABR3QRD4</accession>
<comment type="caution">
    <text evidence="9">The sequence shown here is derived from an EMBL/GenBank/DDBJ whole genome shotgun (WGS) entry which is preliminary data.</text>
</comment>
<evidence type="ECO:0000256" key="5">
    <source>
        <dbReference type="ARBA" id="ARBA00012763"/>
    </source>
</evidence>
<evidence type="ECO:0000256" key="1">
    <source>
        <dbReference type="ARBA" id="ARBA00001962"/>
    </source>
</evidence>
<dbReference type="EC" id="1.14.15.7" evidence="5"/>
<dbReference type="PANTHER" id="PTHR43756">
    <property type="entry name" value="CHOLINE MONOOXYGENASE, CHLOROPLASTIC"/>
    <property type="match status" value="1"/>
</dbReference>
<comment type="catalytic activity">
    <reaction evidence="7">
        <text>choline + 2 reduced [2Fe-2S]-[ferredoxin] + O2 + 2 H(+) = betaine aldehyde hydrate + 2 oxidized [2Fe-2S]-[ferredoxin] + H2O</text>
        <dbReference type="Rhea" id="RHEA:17769"/>
        <dbReference type="Rhea" id="RHEA-COMP:10000"/>
        <dbReference type="Rhea" id="RHEA-COMP:10001"/>
        <dbReference type="ChEBI" id="CHEBI:15354"/>
        <dbReference type="ChEBI" id="CHEBI:15377"/>
        <dbReference type="ChEBI" id="CHEBI:15378"/>
        <dbReference type="ChEBI" id="CHEBI:15379"/>
        <dbReference type="ChEBI" id="CHEBI:15870"/>
        <dbReference type="ChEBI" id="CHEBI:33737"/>
        <dbReference type="ChEBI" id="CHEBI:33738"/>
        <dbReference type="EC" id="1.14.15.7"/>
    </reaction>
</comment>
<evidence type="ECO:0000313" key="9">
    <source>
        <dbReference type="EMBL" id="KAL1594706.1"/>
    </source>
</evidence>
<dbReference type="InterPro" id="IPR015879">
    <property type="entry name" value="Ring_hydroxy_dOase_asu_C_dom"/>
</dbReference>
<evidence type="ECO:0000256" key="2">
    <source>
        <dbReference type="ARBA" id="ARBA00002149"/>
    </source>
</evidence>
<dbReference type="InterPro" id="IPR036922">
    <property type="entry name" value="Rieske_2Fe-2S_sf"/>
</dbReference>
<evidence type="ECO:0000313" key="10">
    <source>
        <dbReference type="Proteomes" id="UP001521222"/>
    </source>
</evidence>
<proteinExistence type="inferred from homology"/>
<dbReference type="Gene3D" id="3.90.380.10">
    <property type="entry name" value="Naphthalene 1,2-dioxygenase Alpha Subunit, Chain A, domain 1"/>
    <property type="match status" value="2"/>
</dbReference>
<dbReference type="Gene3D" id="2.102.10.10">
    <property type="entry name" value="Rieske [2Fe-2S] iron-sulphur domain"/>
    <property type="match status" value="1"/>
</dbReference>
<dbReference type="EMBL" id="JAKIXB020000035">
    <property type="protein sequence ID" value="KAL1594706.1"/>
    <property type="molecule type" value="Genomic_DNA"/>
</dbReference>
<dbReference type="PANTHER" id="PTHR43756:SF5">
    <property type="entry name" value="CHOLINE MONOOXYGENASE, CHLOROPLASTIC"/>
    <property type="match status" value="1"/>
</dbReference>
<evidence type="ECO:0000256" key="7">
    <source>
        <dbReference type="ARBA" id="ARBA00049097"/>
    </source>
</evidence>
<evidence type="ECO:0000256" key="6">
    <source>
        <dbReference type="ARBA" id="ARBA00014931"/>
    </source>
</evidence>
<dbReference type="Proteomes" id="UP001521222">
    <property type="component" value="Unassembled WGS sequence"/>
</dbReference>
<keyword evidence="10" id="KW-1185">Reference proteome</keyword>
<comment type="similarity">
    <text evidence="4">Belongs to the choline monooxygenase family.</text>
</comment>
<reference evidence="9 10" key="1">
    <citation type="submission" date="2024-02" db="EMBL/GenBank/DDBJ databases">
        <title>De novo assembly and annotation of 12 fungi associated with fruit tree decline syndrome in Ontario, Canada.</title>
        <authorList>
            <person name="Sulman M."/>
            <person name="Ellouze W."/>
            <person name="Ilyukhin E."/>
        </authorList>
    </citation>
    <scope>NUCLEOTIDE SEQUENCE [LARGE SCALE GENOMIC DNA]</scope>
    <source>
        <strain evidence="9 10">M97-236</strain>
    </source>
</reference>
<evidence type="ECO:0000256" key="4">
    <source>
        <dbReference type="ARBA" id="ARBA00010848"/>
    </source>
</evidence>
<comment type="pathway">
    <text evidence="3">Amine and polyamine biosynthesis; betaine biosynthesis via choline pathway; betaine aldehyde from choline (monooxygenase route): step 1/1.</text>
</comment>
<dbReference type="SUPFAM" id="SSF55961">
    <property type="entry name" value="Bet v1-like"/>
    <property type="match status" value="1"/>
</dbReference>
<evidence type="ECO:0000259" key="8">
    <source>
        <dbReference type="Pfam" id="PF00848"/>
    </source>
</evidence>
<dbReference type="Pfam" id="PF00848">
    <property type="entry name" value="Ring_hydroxyl_A"/>
    <property type="match status" value="2"/>
</dbReference>
<feature type="domain" description="Aromatic-ring-hydroxylating dioxygenase alpha subunit C-terminal" evidence="8">
    <location>
        <begin position="184"/>
        <end position="230"/>
    </location>
</feature>
<evidence type="ECO:0000256" key="3">
    <source>
        <dbReference type="ARBA" id="ARBA00004866"/>
    </source>
</evidence>
<comment type="cofactor">
    <cofactor evidence="1">
        <name>Fe cation</name>
        <dbReference type="ChEBI" id="CHEBI:24875"/>
    </cofactor>
</comment>